<feature type="domain" description="HMA" evidence="1">
    <location>
        <begin position="7"/>
        <end position="60"/>
    </location>
</feature>
<dbReference type="Proteomes" id="UP001165489">
    <property type="component" value="Unassembled WGS sequence"/>
</dbReference>
<evidence type="ECO:0000313" key="2">
    <source>
        <dbReference type="EMBL" id="MCH7411599.1"/>
    </source>
</evidence>
<dbReference type="RefSeq" id="WP_241350030.1">
    <property type="nucleotide sequence ID" value="NZ_JAKZGP010000091.1"/>
</dbReference>
<name>A0ABS9V5A5_9BACT</name>
<dbReference type="SUPFAM" id="SSF55008">
    <property type="entry name" value="HMA, heavy metal-associated domain"/>
    <property type="match status" value="1"/>
</dbReference>
<evidence type="ECO:0000259" key="1">
    <source>
        <dbReference type="Pfam" id="PF00403"/>
    </source>
</evidence>
<keyword evidence="3" id="KW-1185">Reference proteome</keyword>
<dbReference type="InterPro" id="IPR006121">
    <property type="entry name" value="HMA_dom"/>
</dbReference>
<dbReference type="Gene3D" id="3.30.70.100">
    <property type="match status" value="1"/>
</dbReference>
<protein>
    <submittedName>
        <fullName evidence="2">Cation transporter</fullName>
    </submittedName>
</protein>
<organism evidence="2 3">
    <name type="scientific">Belliella filtrata</name>
    <dbReference type="NCBI Taxonomy" id="2923435"/>
    <lineage>
        <taxon>Bacteria</taxon>
        <taxon>Pseudomonadati</taxon>
        <taxon>Bacteroidota</taxon>
        <taxon>Cytophagia</taxon>
        <taxon>Cytophagales</taxon>
        <taxon>Cyclobacteriaceae</taxon>
        <taxon>Belliella</taxon>
    </lineage>
</organism>
<dbReference type="Pfam" id="PF00403">
    <property type="entry name" value="HMA"/>
    <property type="match status" value="1"/>
</dbReference>
<dbReference type="EMBL" id="JAKZGP010000091">
    <property type="protein sequence ID" value="MCH7411599.1"/>
    <property type="molecule type" value="Genomic_DNA"/>
</dbReference>
<comment type="caution">
    <text evidence="2">The sequence shown here is derived from an EMBL/GenBank/DDBJ whole genome shotgun (WGS) entry which is preliminary data.</text>
</comment>
<accession>A0ABS9V5A5</accession>
<sequence>MQKFKTNVKCGNCKSAVTPHLEKLGVSSWEVDLSHPDRILTIHDDISSEKIISALKEAGYNADQLTS</sequence>
<reference evidence="2" key="1">
    <citation type="submission" date="2022-03" db="EMBL/GenBank/DDBJ databases">
        <title>De novo assembled genomes of Belliella spp. (Cyclobacteriaceae) strains.</title>
        <authorList>
            <person name="Szabo A."/>
            <person name="Korponai K."/>
            <person name="Felfoldi T."/>
        </authorList>
    </citation>
    <scope>NUCLEOTIDE SEQUENCE</scope>
    <source>
        <strain evidence="2">DSM 111904</strain>
    </source>
</reference>
<evidence type="ECO:0000313" key="3">
    <source>
        <dbReference type="Proteomes" id="UP001165489"/>
    </source>
</evidence>
<proteinExistence type="predicted"/>
<gene>
    <name evidence="2" type="ORF">MM239_19590</name>
</gene>
<dbReference type="InterPro" id="IPR036163">
    <property type="entry name" value="HMA_dom_sf"/>
</dbReference>